<dbReference type="EMBL" id="SRZB01000076">
    <property type="protein sequence ID" value="TGX96219.1"/>
    <property type="molecule type" value="Genomic_DNA"/>
</dbReference>
<organism evidence="1 2">
    <name type="scientific">Hominisplanchenecus murintestinalis</name>
    <dbReference type="NCBI Taxonomy" id="2941517"/>
    <lineage>
        <taxon>Bacteria</taxon>
        <taxon>Bacillati</taxon>
        <taxon>Bacillota</taxon>
        <taxon>Clostridia</taxon>
        <taxon>Lachnospirales</taxon>
        <taxon>Lachnospiraceae</taxon>
        <taxon>Hominisplanchenecus</taxon>
    </lineage>
</organism>
<protein>
    <submittedName>
        <fullName evidence="1">Restriction endonuclease subunit M</fullName>
    </submittedName>
</protein>
<accession>A0AC61QUQ0</accession>
<reference evidence="1" key="1">
    <citation type="submission" date="2019-04" db="EMBL/GenBank/DDBJ databases">
        <title>Microbes associate with the intestines of laboratory mice.</title>
        <authorList>
            <person name="Navarre W."/>
            <person name="Wong E."/>
            <person name="Huang K."/>
            <person name="Tropini C."/>
            <person name="Ng K."/>
            <person name="Yu B."/>
        </authorList>
    </citation>
    <scope>NUCLEOTIDE SEQUENCE</scope>
    <source>
        <strain evidence="1">NM72_1-8</strain>
    </source>
</reference>
<proteinExistence type="predicted"/>
<comment type="caution">
    <text evidence="1">The sequence shown here is derived from an EMBL/GenBank/DDBJ whole genome shotgun (WGS) entry which is preliminary data.</text>
</comment>
<evidence type="ECO:0000313" key="1">
    <source>
        <dbReference type="EMBL" id="TGX96219.1"/>
    </source>
</evidence>
<sequence>MNYKSFKVKELFDIHPTKAYKLTNPQLFCDNGKVPVVTNTSENYGRSGYSNLEPTEHDIITFSDTGTKSPESFFFQEGEFIGYAHVQGMYPYSNKWGKKQLLYLTTILRKKTLGLYDYSTKMTREIISNLKVELPIIDGTTDEIDFDYMDAYISELEQEHINELDTYLKSSGLDNCELPDDDKKILNIKKKYKEYKIIDIFKVVNTHSILQSQITKNSGKIPYLTAAEGNNAVSTYISCDKEWIDEGNCIFIGGKTMTITYQEKDFCSNDSHNLALYLKDTSKREKYIQCFIVSALRKTLGIKYYWGDSISKKKIQSDTVFLPVNEKDEIDYDYMDKYIKAIEKSYY</sequence>
<keyword evidence="1" id="KW-0255">Endonuclease</keyword>
<dbReference type="Proteomes" id="UP000307720">
    <property type="component" value="Unassembled WGS sequence"/>
</dbReference>
<evidence type="ECO:0000313" key="2">
    <source>
        <dbReference type="Proteomes" id="UP000307720"/>
    </source>
</evidence>
<name>A0AC61QUQ0_9FIRM</name>
<keyword evidence="1" id="KW-0540">Nuclease</keyword>
<keyword evidence="2" id="KW-1185">Reference proteome</keyword>
<gene>
    <name evidence="1" type="ORF">E5357_16910</name>
</gene>
<keyword evidence="1" id="KW-0378">Hydrolase</keyword>